<proteinExistence type="predicted"/>
<evidence type="ECO:0000313" key="1">
    <source>
        <dbReference type="EMBL" id="MSS01503.1"/>
    </source>
</evidence>
<accession>A0A7X2T3Y8</accession>
<protein>
    <submittedName>
        <fullName evidence="1">Uncharacterized protein</fullName>
    </submittedName>
</protein>
<keyword evidence="2" id="KW-1185">Reference proteome</keyword>
<dbReference type="Proteomes" id="UP000470082">
    <property type="component" value="Unassembled WGS sequence"/>
</dbReference>
<reference evidence="1 2" key="1">
    <citation type="submission" date="2019-08" db="EMBL/GenBank/DDBJ databases">
        <title>In-depth cultivation of the pig gut microbiome towards novel bacterial diversity and tailored functional studies.</title>
        <authorList>
            <person name="Wylensek D."/>
            <person name="Hitch T.C.A."/>
            <person name="Clavel T."/>
        </authorList>
    </citation>
    <scope>NUCLEOTIDE SEQUENCE [LARGE SCALE GENOMIC DNA]</scope>
    <source>
        <strain evidence="1 2">LKV-178-WT-2G</strain>
    </source>
</reference>
<dbReference type="RefSeq" id="WP_154460038.1">
    <property type="nucleotide sequence ID" value="NZ_VUMM01000007.1"/>
</dbReference>
<evidence type="ECO:0000313" key="2">
    <source>
        <dbReference type="Proteomes" id="UP000470082"/>
    </source>
</evidence>
<name>A0A7X2T3Y8_9FIRM</name>
<comment type="caution">
    <text evidence="1">The sequence shown here is derived from an EMBL/GenBank/DDBJ whole genome shotgun (WGS) entry which is preliminary data.</text>
</comment>
<gene>
    <name evidence="1" type="ORF">FYJ50_05230</name>
</gene>
<dbReference type="EMBL" id="VUMM01000007">
    <property type="protein sequence ID" value="MSS01503.1"/>
    <property type="molecule type" value="Genomic_DNA"/>
</dbReference>
<sequence>MNKNIKRIGALAISFILLMPILTISTNANESIEMKGEKSFTTEKEAIDYIETLKKYNIELNQNKEDKLRYVLNVTGPSKVTKENEWVLDSTEEFTEQEFNTLDDANQAKDSYISTEEKVYDLYIEKQNSKEMGTQPTTLHETKEEASAEVDLIKKYLIQQGYDPSTFVVSDCMEQTVESIESTTEEFVYTGKVESNGSKEEAFNVEVVAQGKLPVLVIKQSTYAILWTPNSINSTLFEKLKTLFINNDPSLSNSVKEWYQISGYGNHDLRDDEKQFGIYTFVQTANGVQFICPADKISHLSYGTYKTIETTSKTLYFYEIQYALPTYVLKGNVKTYRKDTLTSYIVKWEYTSKKSTDVQTGIVSNVKFDVMLSIVSLLGMTYILKKKKK</sequence>
<organism evidence="1 2">
    <name type="scientific">Floccifex porci</name>
    <dbReference type="NCBI Taxonomy" id="2606629"/>
    <lineage>
        <taxon>Bacteria</taxon>
        <taxon>Bacillati</taxon>
        <taxon>Bacillota</taxon>
        <taxon>Erysipelotrichia</taxon>
        <taxon>Erysipelotrichales</taxon>
        <taxon>Erysipelotrichaceae</taxon>
        <taxon>Floccifex</taxon>
    </lineage>
</organism>
<dbReference type="AlphaFoldDB" id="A0A7X2T3Y8"/>